<evidence type="ECO:0000313" key="2">
    <source>
        <dbReference type="Proteomes" id="UP000702952"/>
    </source>
</evidence>
<dbReference type="RefSeq" id="WP_065659380.1">
    <property type="nucleotide sequence ID" value="NZ_JAAMAW010000027.1"/>
</dbReference>
<reference evidence="1" key="1">
    <citation type="journal article" date="2020" name="Science">
        <title>Unexpected conservation and global transmission of agrobacterial virulence plasmids.</title>
        <authorList>
            <person name="Weisberg A.J."/>
            <person name="Davis E.W. 2nd"/>
            <person name="Tabima J."/>
            <person name="Belcher M.S."/>
            <person name="Miller M."/>
            <person name="Kuo C.H."/>
            <person name="Loper J.E."/>
            <person name="Grunwald N.J."/>
            <person name="Putnam M.L."/>
            <person name="Chang J.H."/>
        </authorList>
    </citation>
    <scope>NUCLEOTIDE SEQUENCE</scope>
    <source>
        <strain evidence="1">17-1853-1a</strain>
    </source>
</reference>
<sequence length="661" mass="74592">MEPRLALTPQIGADLGGTKLIELFPLPYAHWYAATLFAEAGYAASQIFERLNIDPARWQRFRERYSQLHYANTSWVTAAFRRDGLPQPEQDRALFQRLKGNDGIGLPVTEPFSMRTELAALRRAVEANPRIGPFANVDWVAHYIGERRFPTIRYIHNGHQVYVDGAPIRDRKGVPLSGVDPFTFRQLGDRWFCDDRHVYGQGETPTKLFWFSARGADPDSFTVLNQRYGVDKAAGYYITNLRLPTEEPGTFGIVSYYYGSGQKPGIRIEESHYAKDSRKVYAYGVAIEGADPASFHSIGDEGRYFADRKHVYWEKSLIPDADRESFVCASEAGQYRAYDSERPYYAGQPQSVSAEFESWSGYFENHPEIANSWWHREKARRAVRASVGNEPVPIGGLYYSDGRRILVRPQRPQEAEWVSLDHFDHDSFRHIVDVFGQDRHGLRYFLPGLEHYGMEPIKKADPASFEKLDGPWFKDKQQAYYIDSTAPLPELAVVKIDMASFEVLGGAYARDAKGLIVEGVRKRGIDNPAAVESLGYSFARMGDTLLYRGKPISRPGKVNPATARGVNDQLLIDANGEMLFGGSYRKKIPGIDPAILHFLNRVFAVDARHVYAMTDTGLLLIEDIEPGEVELAGLYAIRVGDTQLHVSGGIVRRLRREDTSG</sequence>
<protein>
    <recommendedName>
        <fullName evidence="3">DKNYY family protein</fullName>
    </recommendedName>
</protein>
<dbReference type="Pfam" id="PF13644">
    <property type="entry name" value="DKNYY"/>
    <property type="match status" value="1"/>
</dbReference>
<name>A0AA44J8C8_AGRTU</name>
<proteinExistence type="predicted"/>
<organism evidence="1 2">
    <name type="scientific">Agrobacterium tumefaciens</name>
    <dbReference type="NCBI Taxonomy" id="358"/>
    <lineage>
        <taxon>Bacteria</taxon>
        <taxon>Pseudomonadati</taxon>
        <taxon>Pseudomonadota</taxon>
        <taxon>Alphaproteobacteria</taxon>
        <taxon>Hyphomicrobiales</taxon>
        <taxon>Rhizobiaceae</taxon>
        <taxon>Rhizobium/Agrobacterium group</taxon>
        <taxon>Agrobacterium</taxon>
        <taxon>Agrobacterium tumefaciens complex</taxon>
    </lineage>
</organism>
<dbReference type="InterPro" id="IPR027375">
    <property type="entry name" value="DKNYY"/>
</dbReference>
<evidence type="ECO:0000313" key="1">
    <source>
        <dbReference type="EMBL" id="NTC27837.1"/>
    </source>
</evidence>
<dbReference type="EMBL" id="JAAMAY010000006">
    <property type="protein sequence ID" value="NTC27837.1"/>
    <property type="molecule type" value="Genomic_DNA"/>
</dbReference>
<dbReference type="Proteomes" id="UP000702952">
    <property type="component" value="Unassembled WGS sequence"/>
</dbReference>
<comment type="caution">
    <text evidence="1">The sequence shown here is derived from an EMBL/GenBank/DDBJ whole genome shotgun (WGS) entry which is preliminary data.</text>
</comment>
<accession>A0AA44J8C8</accession>
<gene>
    <name evidence="1" type="ORF">G6M46_06630</name>
</gene>
<evidence type="ECO:0008006" key="3">
    <source>
        <dbReference type="Google" id="ProtNLM"/>
    </source>
</evidence>
<dbReference type="AlphaFoldDB" id="A0AA44J8C8"/>